<accession>A0A3D8Y3S0</accession>
<evidence type="ECO:0000313" key="2">
    <source>
        <dbReference type="Proteomes" id="UP000256373"/>
    </source>
</evidence>
<keyword evidence="2" id="KW-1185">Reference proteome</keyword>
<name>A0A3D8Y3S0_9BACT</name>
<evidence type="ECO:0000313" key="1">
    <source>
        <dbReference type="EMBL" id="REA56010.1"/>
    </source>
</evidence>
<proteinExistence type="predicted"/>
<dbReference type="RefSeq" id="WP_115834162.1">
    <property type="nucleotide sequence ID" value="NZ_QNUL01000042.1"/>
</dbReference>
<dbReference type="Proteomes" id="UP000256373">
    <property type="component" value="Unassembled WGS sequence"/>
</dbReference>
<organism evidence="1 2">
    <name type="scientific">Dyadobacter luteus</name>
    <dbReference type="NCBI Taxonomy" id="2259619"/>
    <lineage>
        <taxon>Bacteria</taxon>
        <taxon>Pseudomonadati</taxon>
        <taxon>Bacteroidota</taxon>
        <taxon>Cytophagia</taxon>
        <taxon>Cytophagales</taxon>
        <taxon>Spirosomataceae</taxon>
        <taxon>Dyadobacter</taxon>
    </lineage>
</organism>
<dbReference type="AlphaFoldDB" id="A0A3D8Y3S0"/>
<sequence length="152" mass="17660">MTLTWTTSLGGREYRIFRGKLIAGLFKTSVWKGDGYGELNGYMITFKPKGFWQSETIIFDIEGKRELGSITYKFWKQRAEIKYEGEIYHFRYTSWTHQSWEVTKDNDFANFKSTGFWKNKGDVYSEGLSGAVVLSAFYTHQHFTRINASAAV</sequence>
<dbReference type="EMBL" id="QNUL01000042">
    <property type="protein sequence ID" value="REA56010.1"/>
    <property type="molecule type" value="Genomic_DNA"/>
</dbReference>
<reference evidence="1 2" key="1">
    <citation type="submission" date="2018-07" db="EMBL/GenBank/DDBJ databases">
        <title>Dyadobacter roseus sp. nov., isolated from rose rhizosphere soil.</title>
        <authorList>
            <person name="Chen L."/>
        </authorList>
    </citation>
    <scope>NUCLEOTIDE SEQUENCE [LARGE SCALE GENOMIC DNA]</scope>
    <source>
        <strain evidence="1 2">RS19</strain>
    </source>
</reference>
<comment type="caution">
    <text evidence="1">The sequence shown here is derived from an EMBL/GenBank/DDBJ whole genome shotgun (WGS) entry which is preliminary data.</text>
</comment>
<gene>
    <name evidence="1" type="ORF">DSL64_27400</name>
</gene>
<protein>
    <submittedName>
        <fullName evidence="1">Uncharacterized protein</fullName>
    </submittedName>
</protein>
<dbReference type="OrthoDB" id="960678at2"/>